<proteinExistence type="predicted"/>
<dbReference type="AlphaFoldDB" id="A0A6J5YK70"/>
<protein>
    <submittedName>
        <fullName evidence="8">Unannotated protein</fullName>
    </submittedName>
</protein>
<keyword evidence="2" id="KW-0813">Transport</keyword>
<evidence type="ECO:0000256" key="1">
    <source>
        <dbReference type="ARBA" id="ARBA00004651"/>
    </source>
</evidence>
<reference evidence="8" key="1">
    <citation type="submission" date="2020-05" db="EMBL/GenBank/DDBJ databases">
        <authorList>
            <person name="Chiriac C."/>
            <person name="Salcher M."/>
            <person name="Ghai R."/>
            <person name="Kavagutti S V."/>
        </authorList>
    </citation>
    <scope>NUCLEOTIDE SEQUENCE</scope>
</reference>
<dbReference type="InterPro" id="IPR002293">
    <property type="entry name" value="AA/rel_permease1"/>
</dbReference>
<keyword evidence="6 7" id="KW-0472">Membrane</keyword>
<feature type="transmembrane region" description="Helical" evidence="7">
    <location>
        <begin position="82"/>
        <end position="104"/>
    </location>
</feature>
<feature type="transmembrane region" description="Helical" evidence="7">
    <location>
        <begin position="440"/>
        <end position="459"/>
    </location>
</feature>
<evidence type="ECO:0000256" key="3">
    <source>
        <dbReference type="ARBA" id="ARBA00022475"/>
    </source>
</evidence>
<comment type="subcellular location">
    <subcellularLocation>
        <location evidence="1">Cell membrane</location>
        <topology evidence="1">Multi-pass membrane protein</topology>
    </subcellularLocation>
</comment>
<feature type="transmembrane region" description="Helical" evidence="7">
    <location>
        <begin position="355"/>
        <end position="374"/>
    </location>
</feature>
<dbReference type="GO" id="GO:0022857">
    <property type="term" value="F:transmembrane transporter activity"/>
    <property type="evidence" value="ECO:0007669"/>
    <property type="project" value="InterPro"/>
</dbReference>
<evidence type="ECO:0000313" key="11">
    <source>
        <dbReference type="EMBL" id="CAB4776073.1"/>
    </source>
</evidence>
<evidence type="ECO:0000313" key="9">
    <source>
        <dbReference type="EMBL" id="CAB4686348.1"/>
    </source>
</evidence>
<dbReference type="EMBL" id="CAEZZW010000002">
    <property type="protein sequence ID" value="CAB4776073.1"/>
    <property type="molecule type" value="Genomic_DNA"/>
</dbReference>
<keyword evidence="3" id="KW-1003">Cell membrane</keyword>
<sequence length="495" mass="53399">MPRSIDQAEPLKNIRRQIRLLPLIALIYFSASGGAYGFETAISSSGAGMTLILLIVVPLILSVPFALMTAELGAALPLEGGYYAWVKIALGPFIGFMEAMFSWLASWLDTALYPVIFVDYLALWFPGLRRGQHTVISLWNGGFSIDSHWLMAVLFMVPLAILNARGAKIVGNTMIAFMVAILTPFVVLIFLAAGHLLTTPGVHPLQPFTVPGTSATSSASAGLAIMIWSYIGYDSITTAGGEIKDPVRTFPKALLITVPLIAIGYILPVLASLISGLHANDVTLWENGDFALAGGLLGGPWLKNTLVIGALLSQIGLFSSLLFCVSRIPMVLAADHYLPQSLARINPRTGAPVRSIILSCGIYAVFIALNFTTIIDADVILILFGLLLEFAALIALRLRYPDMKRPYTVPGGWFGAIGIAIFPTLLTLWLLNTSLTTEPIAFWIGVGLPTLAACSYPALRRWVKGDRPDADLDLSEVDFGPGINPHEVVRGEWKP</sequence>
<dbReference type="PIRSF" id="PIRSF006060">
    <property type="entry name" value="AA_transporter"/>
    <property type="match status" value="1"/>
</dbReference>
<evidence type="ECO:0000256" key="4">
    <source>
        <dbReference type="ARBA" id="ARBA00022692"/>
    </source>
</evidence>
<gene>
    <name evidence="9" type="ORF">UFOPK2510_00325</name>
    <name evidence="10" type="ORF">UFOPK2718_00210</name>
    <name evidence="11" type="ORF">UFOPK2936_00515</name>
    <name evidence="12" type="ORF">UFOPK3174_00363</name>
    <name evidence="13" type="ORF">UFOPK3328_00859</name>
    <name evidence="14" type="ORF">UFOPK3779_00320</name>
    <name evidence="8" type="ORF">UFOPK4107_00155</name>
</gene>
<feature type="transmembrane region" description="Helical" evidence="7">
    <location>
        <begin position="50"/>
        <end position="70"/>
    </location>
</feature>
<dbReference type="GO" id="GO:0005886">
    <property type="term" value="C:plasma membrane"/>
    <property type="evidence" value="ECO:0007669"/>
    <property type="project" value="UniProtKB-SubCell"/>
</dbReference>
<accession>A0A6J5YK70</accession>
<dbReference type="EMBL" id="CAEZYM010000002">
    <property type="protein sequence ID" value="CAB4717374.1"/>
    <property type="molecule type" value="Genomic_DNA"/>
</dbReference>
<dbReference type="Pfam" id="PF13520">
    <property type="entry name" value="AA_permease_2"/>
    <property type="match status" value="1"/>
</dbReference>
<feature type="transmembrane region" description="Helical" evidence="7">
    <location>
        <begin position="147"/>
        <end position="164"/>
    </location>
</feature>
<evidence type="ECO:0000256" key="6">
    <source>
        <dbReference type="ARBA" id="ARBA00023136"/>
    </source>
</evidence>
<name>A0A6J5YK70_9ZZZZ</name>
<feature type="transmembrane region" description="Helical" evidence="7">
    <location>
        <begin position="176"/>
        <end position="197"/>
    </location>
</feature>
<evidence type="ECO:0000256" key="7">
    <source>
        <dbReference type="SAM" id="Phobius"/>
    </source>
</evidence>
<evidence type="ECO:0000313" key="10">
    <source>
        <dbReference type="EMBL" id="CAB4717374.1"/>
    </source>
</evidence>
<dbReference type="EMBL" id="CAFBLD010000005">
    <property type="protein sequence ID" value="CAB4867589.1"/>
    <property type="molecule type" value="Genomic_DNA"/>
</dbReference>
<feature type="transmembrane region" description="Helical" evidence="7">
    <location>
        <begin position="217"/>
        <end position="233"/>
    </location>
</feature>
<organism evidence="8">
    <name type="scientific">freshwater metagenome</name>
    <dbReference type="NCBI Taxonomy" id="449393"/>
    <lineage>
        <taxon>unclassified sequences</taxon>
        <taxon>metagenomes</taxon>
        <taxon>ecological metagenomes</taxon>
    </lineage>
</organism>
<dbReference type="InterPro" id="IPR044566">
    <property type="entry name" value="RMV1-like"/>
</dbReference>
<evidence type="ECO:0000256" key="2">
    <source>
        <dbReference type="ARBA" id="ARBA00022448"/>
    </source>
</evidence>
<dbReference type="Gene3D" id="1.20.1740.10">
    <property type="entry name" value="Amino acid/polyamine transporter I"/>
    <property type="match status" value="1"/>
</dbReference>
<feature type="transmembrane region" description="Helical" evidence="7">
    <location>
        <begin position="412"/>
        <end position="434"/>
    </location>
</feature>
<dbReference type="PANTHER" id="PTHR45826:SF2">
    <property type="entry name" value="AMINO ACID TRANSPORTER"/>
    <property type="match status" value="1"/>
</dbReference>
<dbReference type="EMBL" id="CAEZXO010000002">
    <property type="protein sequence ID" value="CAB4686348.1"/>
    <property type="molecule type" value="Genomic_DNA"/>
</dbReference>
<feature type="transmembrane region" description="Helical" evidence="7">
    <location>
        <begin position="253"/>
        <end position="274"/>
    </location>
</feature>
<dbReference type="PANTHER" id="PTHR45826">
    <property type="entry name" value="POLYAMINE TRANSPORTER PUT1"/>
    <property type="match status" value="1"/>
</dbReference>
<dbReference type="EMBL" id="CAFABH010000004">
    <property type="protein sequence ID" value="CAB4823306.1"/>
    <property type="molecule type" value="Genomic_DNA"/>
</dbReference>
<evidence type="ECO:0000313" key="12">
    <source>
        <dbReference type="EMBL" id="CAB4823306.1"/>
    </source>
</evidence>
<feature type="transmembrane region" description="Helical" evidence="7">
    <location>
        <begin position="380"/>
        <end position="400"/>
    </location>
</feature>
<dbReference type="EMBL" id="CAESAE010000001">
    <property type="protein sequence ID" value="CAB4330691.1"/>
    <property type="molecule type" value="Genomic_DNA"/>
</dbReference>
<evidence type="ECO:0000256" key="5">
    <source>
        <dbReference type="ARBA" id="ARBA00022989"/>
    </source>
</evidence>
<evidence type="ECO:0000313" key="14">
    <source>
        <dbReference type="EMBL" id="CAB4938017.1"/>
    </source>
</evidence>
<keyword evidence="4 7" id="KW-0812">Transmembrane</keyword>
<evidence type="ECO:0000313" key="8">
    <source>
        <dbReference type="EMBL" id="CAB4330691.1"/>
    </source>
</evidence>
<dbReference type="EMBL" id="CAFBNH010000002">
    <property type="protein sequence ID" value="CAB4938017.1"/>
    <property type="molecule type" value="Genomic_DNA"/>
</dbReference>
<feature type="transmembrane region" description="Helical" evidence="7">
    <location>
        <begin position="306"/>
        <end position="334"/>
    </location>
</feature>
<feature type="transmembrane region" description="Helical" evidence="7">
    <location>
        <begin position="20"/>
        <end position="38"/>
    </location>
</feature>
<keyword evidence="5 7" id="KW-1133">Transmembrane helix</keyword>
<evidence type="ECO:0000313" key="13">
    <source>
        <dbReference type="EMBL" id="CAB4867589.1"/>
    </source>
</evidence>